<proteinExistence type="predicted"/>
<dbReference type="Proteomes" id="UP000266673">
    <property type="component" value="Unassembled WGS sequence"/>
</dbReference>
<dbReference type="AlphaFoldDB" id="A0A397VV39"/>
<organism evidence="1 2">
    <name type="scientific">Gigaspora rosea</name>
    <dbReference type="NCBI Taxonomy" id="44941"/>
    <lineage>
        <taxon>Eukaryota</taxon>
        <taxon>Fungi</taxon>
        <taxon>Fungi incertae sedis</taxon>
        <taxon>Mucoromycota</taxon>
        <taxon>Glomeromycotina</taxon>
        <taxon>Glomeromycetes</taxon>
        <taxon>Diversisporales</taxon>
        <taxon>Gigasporaceae</taxon>
        <taxon>Gigaspora</taxon>
    </lineage>
</organism>
<evidence type="ECO:0000313" key="2">
    <source>
        <dbReference type="Proteomes" id="UP000266673"/>
    </source>
</evidence>
<protein>
    <submittedName>
        <fullName evidence="1">Uncharacterized protein</fullName>
    </submittedName>
</protein>
<gene>
    <name evidence="1" type="ORF">C2G38_2031235</name>
</gene>
<reference evidence="1 2" key="1">
    <citation type="submission" date="2018-06" db="EMBL/GenBank/DDBJ databases">
        <title>Comparative genomics reveals the genomic features of Rhizophagus irregularis, R. cerebriforme, R. diaphanum and Gigaspora rosea, and their symbiotic lifestyle signature.</title>
        <authorList>
            <person name="Morin E."/>
            <person name="San Clemente H."/>
            <person name="Chen E.C.H."/>
            <person name="De La Providencia I."/>
            <person name="Hainaut M."/>
            <person name="Kuo A."/>
            <person name="Kohler A."/>
            <person name="Murat C."/>
            <person name="Tang N."/>
            <person name="Roy S."/>
            <person name="Loubradou J."/>
            <person name="Henrissat B."/>
            <person name="Grigoriev I.V."/>
            <person name="Corradi N."/>
            <person name="Roux C."/>
            <person name="Martin F.M."/>
        </authorList>
    </citation>
    <scope>NUCLEOTIDE SEQUENCE [LARGE SCALE GENOMIC DNA]</scope>
    <source>
        <strain evidence="1 2">DAOM 194757</strain>
    </source>
</reference>
<comment type="caution">
    <text evidence="1">The sequence shown here is derived from an EMBL/GenBank/DDBJ whole genome shotgun (WGS) entry which is preliminary data.</text>
</comment>
<keyword evidence="2" id="KW-1185">Reference proteome</keyword>
<dbReference type="OrthoDB" id="2386012at2759"/>
<evidence type="ECO:0000313" key="1">
    <source>
        <dbReference type="EMBL" id="RIB25237.1"/>
    </source>
</evidence>
<accession>A0A397VV39</accession>
<dbReference type="EMBL" id="QKWP01000182">
    <property type="protein sequence ID" value="RIB25237.1"/>
    <property type="molecule type" value="Genomic_DNA"/>
</dbReference>
<name>A0A397VV39_9GLOM</name>
<sequence length="154" mass="17697">MEQKDETQRLSMVSISQSAFSATELIESQTTKSQFTAGTHQININKNQSKSSFNFITKLKSVSTHKPSVQDPSSKTTKILQTQLIRLRDTDPEYDVIKNLFAIETKIHAIIKLQMPTKLENKHEDIRDQWLKGSQVQIRAWIRLRIGCFMSFNG</sequence>